<accession>A0A6N6MEX5</accession>
<name>A0A6N6MEX5_9FLAO</name>
<comment type="caution">
    <text evidence="2">The sequence shown here is derived from an EMBL/GenBank/DDBJ whole genome shotgun (WGS) entry which is preliminary data.</text>
</comment>
<dbReference type="GO" id="GO:0047372">
    <property type="term" value="F:monoacylglycerol lipase activity"/>
    <property type="evidence" value="ECO:0007669"/>
    <property type="project" value="TreeGrafter"/>
</dbReference>
<dbReference type="GO" id="GO:0016020">
    <property type="term" value="C:membrane"/>
    <property type="evidence" value="ECO:0007669"/>
    <property type="project" value="TreeGrafter"/>
</dbReference>
<gene>
    <name evidence="2" type="ORF">F3059_02010</name>
</gene>
<dbReference type="EMBL" id="WACR01000001">
    <property type="protein sequence ID" value="KAB1066275.1"/>
    <property type="molecule type" value="Genomic_DNA"/>
</dbReference>
<sequence length="256" mass="29168">MPFAQLKDIRLHYQWVNENASGPIIVFLHEALGSIGQWKDFPELLCRATNCRGLIYERQGHGKSTGLTSVRTPNYMHDYAWQELPELLNALEIEEKVHLFGHSDGGSIALLFSAKHPEKVNKVITEAAHVIVEDVTLNGIKPVREHFLSDPVFKEKLARYHFDNTESIFLAWCDTWLSPDFRNWDITQEIKSIQATLLSFQGSDDEYGTHEQLDLIKKSVGQNALVKEIAGCKHIPHLEKKEEVLELSHDFLVGSI</sequence>
<proteinExistence type="predicted"/>
<dbReference type="Pfam" id="PF00561">
    <property type="entry name" value="Abhydrolase_1"/>
    <property type="match status" value="1"/>
</dbReference>
<protein>
    <submittedName>
        <fullName evidence="2">Alpha/beta hydrolase</fullName>
    </submittedName>
</protein>
<dbReference type="OrthoDB" id="135231at2"/>
<dbReference type="Gene3D" id="3.40.50.1820">
    <property type="entry name" value="alpha/beta hydrolase"/>
    <property type="match status" value="1"/>
</dbReference>
<evidence type="ECO:0000313" key="2">
    <source>
        <dbReference type="EMBL" id="KAB1066275.1"/>
    </source>
</evidence>
<keyword evidence="2" id="KW-0378">Hydrolase</keyword>
<dbReference type="RefSeq" id="WP_151166263.1">
    <property type="nucleotide sequence ID" value="NZ_WACR01000001.1"/>
</dbReference>
<dbReference type="InterPro" id="IPR029058">
    <property type="entry name" value="AB_hydrolase_fold"/>
</dbReference>
<dbReference type="GO" id="GO:0046464">
    <property type="term" value="P:acylglycerol catabolic process"/>
    <property type="evidence" value="ECO:0007669"/>
    <property type="project" value="TreeGrafter"/>
</dbReference>
<dbReference type="PANTHER" id="PTHR43798">
    <property type="entry name" value="MONOACYLGLYCEROL LIPASE"/>
    <property type="match status" value="1"/>
</dbReference>
<evidence type="ECO:0000313" key="3">
    <source>
        <dbReference type="Proteomes" id="UP000435357"/>
    </source>
</evidence>
<dbReference type="InterPro" id="IPR000073">
    <property type="entry name" value="AB_hydrolase_1"/>
</dbReference>
<keyword evidence="3" id="KW-1185">Reference proteome</keyword>
<organism evidence="2 3">
    <name type="scientific">Salibacter halophilus</name>
    <dbReference type="NCBI Taxonomy" id="1803916"/>
    <lineage>
        <taxon>Bacteria</taxon>
        <taxon>Pseudomonadati</taxon>
        <taxon>Bacteroidota</taxon>
        <taxon>Flavobacteriia</taxon>
        <taxon>Flavobacteriales</taxon>
        <taxon>Salibacteraceae</taxon>
        <taxon>Salibacter</taxon>
    </lineage>
</organism>
<dbReference type="AlphaFoldDB" id="A0A6N6MEX5"/>
<dbReference type="PANTHER" id="PTHR43798:SF5">
    <property type="entry name" value="MONOACYLGLYCEROL LIPASE ABHD6"/>
    <property type="match status" value="1"/>
</dbReference>
<reference evidence="2 3" key="1">
    <citation type="submission" date="2019-09" db="EMBL/GenBank/DDBJ databases">
        <title>Genomes of Cryomorphaceae.</title>
        <authorList>
            <person name="Bowman J.P."/>
        </authorList>
    </citation>
    <scope>NUCLEOTIDE SEQUENCE [LARGE SCALE GENOMIC DNA]</scope>
    <source>
        <strain evidence="2 3">KCTC 52047</strain>
    </source>
</reference>
<dbReference type="InterPro" id="IPR050266">
    <property type="entry name" value="AB_hydrolase_sf"/>
</dbReference>
<evidence type="ECO:0000259" key="1">
    <source>
        <dbReference type="Pfam" id="PF00561"/>
    </source>
</evidence>
<feature type="domain" description="AB hydrolase-1" evidence="1">
    <location>
        <begin position="23"/>
        <end position="178"/>
    </location>
</feature>
<dbReference type="Proteomes" id="UP000435357">
    <property type="component" value="Unassembled WGS sequence"/>
</dbReference>
<dbReference type="SUPFAM" id="SSF53474">
    <property type="entry name" value="alpha/beta-Hydrolases"/>
    <property type="match status" value="1"/>
</dbReference>